<organism evidence="2 3">
    <name type="scientific">Diploptera punctata</name>
    <name type="common">Pacific beetle cockroach</name>
    <dbReference type="NCBI Taxonomy" id="6984"/>
    <lineage>
        <taxon>Eukaryota</taxon>
        <taxon>Metazoa</taxon>
        <taxon>Ecdysozoa</taxon>
        <taxon>Arthropoda</taxon>
        <taxon>Hexapoda</taxon>
        <taxon>Insecta</taxon>
        <taxon>Pterygota</taxon>
        <taxon>Neoptera</taxon>
        <taxon>Polyneoptera</taxon>
        <taxon>Dictyoptera</taxon>
        <taxon>Blattodea</taxon>
        <taxon>Blaberoidea</taxon>
        <taxon>Blaberidae</taxon>
        <taxon>Diplopterinae</taxon>
        <taxon>Diploptera</taxon>
    </lineage>
</organism>
<gene>
    <name evidence="2" type="ORF">L9F63_001369</name>
</gene>
<name>A0AAD8A542_DIPPU</name>
<feature type="non-terminal residue" evidence="2">
    <location>
        <position position="1"/>
    </location>
</feature>
<evidence type="ECO:0000313" key="3">
    <source>
        <dbReference type="Proteomes" id="UP001233999"/>
    </source>
</evidence>
<feature type="compositionally biased region" description="Basic and acidic residues" evidence="1">
    <location>
        <begin position="1"/>
        <end position="15"/>
    </location>
</feature>
<accession>A0AAD8A542</accession>
<reference evidence="2" key="1">
    <citation type="journal article" date="2023" name="IScience">
        <title>Live-bearing cockroach genome reveals convergent evolutionary mechanisms linked to viviparity in insects and beyond.</title>
        <authorList>
            <person name="Fouks B."/>
            <person name="Harrison M.C."/>
            <person name="Mikhailova A.A."/>
            <person name="Marchal E."/>
            <person name="English S."/>
            <person name="Carruthers M."/>
            <person name="Jennings E.C."/>
            <person name="Chiamaka E.L."/>
            <person name="Frigard R.A."/>
            <person name="Pippel M."/>
            <person name="Attardo G.M."/>
            <person name="Benoit J.B."/>
            <person name="Bornberg-Bauer E."/>
            <person name="Tobe S.S."/>
        </authorList>
    </citation>
    <scope>NUCLEOTIDE SEQUENCE</scope>
    <source>
        <strain evidence="2">Stay&amp;Tobe</strain>
    </source>
</reference>
<sequence length="72" mass="7675">KPEPEPGASDPDKKGWKANANKEQYKFVTGVPSQTLTGHTGYLTAATLPPDWARPPRPTPEPAKEVAPAANP</sequence>
<proteinExistence type="predicted"/>
<evidence type="ECO:0000313" key="2">
    <source>
        <dbReference type="EMBL" id="KAJ9592141.1"/>
    </source>
</evidence>
<evidence type="ECO:0000256" key="1">
    <source>
        <dbReference type="SAM" id="MobiDB-lite"/>
    </source>
</evidence>
<comment type="caution">
    <text evidence="2">The sequence shown here is derived from an EMBL/GenBank/DDBJ whole genome shotgun (WGS) entry which is preliminary data.</text>
</comment>
<keyword evidence="3" id="KW-1185">Reference proteome</keyword>
<dbReference type="AlphaFoldDB" id="A0AAD8A542"/>
<protein>
    <submittedName>
        <fullName evidence="2">Uncharacterized protein</fullName>
    </submittedName>
</protein>
<feature type="region of interest" description="Disordered" evidence="1">
    <location>
        <begin position="1"/>
        <end position="21"/>
    </location>
</feature>
<reference evidence="2" key="2">
    <citation type="submission" date="2023-05" db="EMBL/GenBank/DDBJ databases">
        <authorList>
            <person name="Fouks B."/>
        </authorList>
    </citation>
    <scope>NUCLEOTIDE SEQUENCE</scope>
    <source>
        <strain evidence="2">Stay&amp;Tobe</strain>
        <tissue evidence="2">Testes</tissue>
    </source>
</reference>
<feature type="compositionally biased region" description="Pro residues" evidence="1">
    <location>
        <begin position="52"/>
        <end position="61"/>
    </location>
</feature>
<feature type="region of interest" description="Disordered" evidence="1">
    <location>
        <begin position="47"/>
        <end position="72"/>
    </location>
</feature>
<dbReference type="EMBL" id="JASPKZ010003845">
    <property type="protein sequence ID" value="KAJ9592141.1"/>
    <property type="molecule type" value="Genomic_DNA"/>
</dbReference>
<dbReference type="Proteomes" id="UP001233999">
    <property type="component" value="Unassembled WGS sequence"/>
</dbReference>